<evidence type="ECO:0000259" key="3">
    <source>
        <dbReference type="SMART" id="SM01287"/>
    </source>
</evidence>
<feature type="region of interest" description="Disordered" evidence="2">
    <location>
        <begin position="62"/>
        <end position="130"/>
    </location>
</feature>
<name>A0A9X8DTQ9_APHAT</name>
<dbReference type="Gene3D" id="2.30.29.30">
    <property type="entry name" value="Pleckstrin-homology domain (PH domain)/Phosphotyrosine-binding domain (PTB)"/>
    <property type="match status" value="1"/>
</dbReference>
<evidence type="ECO:0000313" key="4">
    <source>
        <dbReference type="EMBL" id="RLO03316.1"/>
    </source>
</evidence>
<accession>A0A9X8DTQ9</accession>
<dbReference type="GO" id="GO:0006260">
    <property type="term" value="P:DNA replication"/>
    <property type="evidence" value="ECO:0007669"/>
    <property type="project" value="UniProtKB-KW"/>
</dbReference>
<dbReference type="PANTHER" id="PTHR13980:SF15">
    <property type="entry name" value="FACT COMPLEX SUBUNIT SPT16"/>
    <property type="match status" value="1"/>
</dbReference>
<dbReference type="GO" id="GO:0031491">
    <property type="term" value="F:nucleosome binding"/>
    <property type="evidence" value="ECO:0007669"/>
    <property type="project" value="TreeGrafter"/>
</dbReference>
<dbReference type="SMART" id="SM01287">
    <property type="entry name" value="Rtt106"/>
    <property type="match status" value="1"/>
</dbReference>
<keyword evidence="1" id="KW-0804">Transcription</keyword>
<reference evidence="4 5" key="1">
    <citation type="journal article" date="2018" name="J. Invertebr. Pathol.">
        <title>New genotyping method for the causative agent of crayfish plague (Aphanomyces astaci) based on whole genome data.</title>
        <authorList>
            <person name="Minardi D."/>
            <person name="Studholme D.J."/>
            <person name="van der Giezen M."/>
            <person name="Pretto T."/>
            <person name="Oidtmann B."/>
        </authorList>
    </citation>
    <scope>NUCLEOTIDE SEQUENCE [LARGE SCALE GENOMIC DNA]</scope>
    <source>
        <strain evidence="4 5">KB13</strain>
    </source>
</reference>
<evidence type="ECO:0000256" key="1">
    <source>
        <dbReference type="RuleBase" id="RU367052"/>
    </source>
</evidence>
<dbReference type="InterPro" id="IPR048969">
    <property type="entry name" value="FACT_SPT16_C"/>
</dbReference>
<keyword evidence="1" id="KW-0158">Chromosome</keyword>
<dbReference type="AlphaFoldDB" id="A0A9X8DTQ9"/>
<protein>
    <recommendedName>
        <fullName evidence="1">FACT complex subunit</fullName>
    </recommendedName>
</protein>
<sequence length="130" mass="14867">SGTPFKEMVLLQPTVHCLVSLTEFPFFITLLDDVEHVHFERVFFGSKNFDMVFVYKNFNLVPVRSDDDGSADDDDDEDDGPSWDDLEKEARASDMMRNEKKEADSDEEFKRKHKKKTAGGGGPPPKRSKH</sequence>
<dbReference type="PANTHER" id="PTHR13980">
    <property type="entry name" value="CDC68 RELATED"/>
    <property type="match status" value="1"/>
</dbReference>
<evidence type="ECO:0000256" key="2">
    <source>
        <dbReference type="SAM" id="MobiDB-lite"/>
    </source>
</evidence>
<dbReference type="EMBL" id="QUTI01031278">
    <property type="protein sequence ID" value="RLO03316.1"/>
    <property type="molecule type" value="Genomic_DNA"/>
</dbReference>
<dbReference type="InterPro" id="IPR013719">
    <property type="entry name" value="RTT106/SPT16-like_middle_dom"/>
</dbReference>
<comment type="similarity">
    <text evidence="1">Belongs to the peptidase M24 family. SPT16 subfamily.</text>
</comment>
<comment type="subcellular location">
    <subcellularLocation>
        <location evidence="1">Nucleus</location>
    </subcellularLocation>
    <subcellularLocation>
        <location evidence="1">Chromosome</location>
    </subcellularLocation>
</comment>
<dbReference type="InterPro" id="IPR011993">
    <property type="entry name" value="PH-like_dom_sf"/>
</dbReference>
<feature type="domain" description="Histone chaperone RTT106/FACT complex subunit SPT16-like middle" evidence="3">
    <location>
        <begin position="1"/>
        <end position="71"/>
    </location>
</feature>
<dbReference type="Pfam" id="PF21091">
    <property type="entry name" value="SPT16_C"/>
    <property type="match status" value="1"/>
</dbReference>
<dbReference type="InterPro" id="IPR040258">
    <property type="entry name" value="Spt16"/>
</dbReference>
<keyword evidence="1" id="KW-0539">Nucleus</keyword>
<proteinExistence type="inferred from homology"/>
<comment type="caution">
    <text evidence="4">The sequence shown here is derived from an EMBL/GenBank/DDBJ whole genome shotgun (WGS) entry which is preliminary data.</text>
</comment>
<comment type="subunit">
    <text evidence="1">Component of the FACT complex.</text>
</comment>
<gene>
    <name evidence="4" type="ORF">DYB28_010436</name>
</gene>
<feature type="non-terminal residue" evidence="4">
    <location>
        <position position="1"/>
    </location>
</feature>
<evidence type="ECO:0000313" key="5">
    <source>
        <dbReference type="Proteomes" id="UP000275652"/>
    </source>
</evidence>
<dbReference type="GO" id="GO:0006368">
    <property type="term" value="P:transcription elongation by RNA polymerase II"/>
    <property type="evidence" value="ECO:0007669"/>
    <property type="project" value="TreeGrafter"/>
</dbReference>
<comment type="function">
    <text evidence="1">Component of the FACT complex, a general chromatin factor that acts to reorganize nucleosomes. The FACT complex is involved in multiple processes that require DNA as a template such as mRNA elongation, DNA replication and DNA repair. During transcription elongation the FACT complex acts as a histone chaperone that both destabilizes and restores nucleosomal structure. It facilitates the passage of RNA polymerase II and transcription by promoting the dissociation of one histone H2A-H2B dimer from the nucleosome, then subsequently promotes the reestablishment of the nucleosome following the passage of RNA polymerase II.</text>
</comment>
<keyword evidence="1" id="KW-0227">DNA damage</keyword>
<keyword evidence="1" id="KW-0805">Transcription regulation</keyword>
<keyword evidence="1" id="KW-0235">DNA replication</keyword>
<organism evidence="4 5">
    <name type="scientific">Aphanomyces astaci</name>
    <name type="common">Crayfish plague agent</name>
    <dbReference type="NCBI Taxonomy" id="112090"/>
    <lineage>
        <taxon>Eukaryota</taxon>
        <taxon>Sar</taxon>
        <taxon>Stramenopiles</taxon>
        <taxon>Oomycota</taxon>
        <taxon>Saprolegniomycetes</taxon>
        <taxon>Saprolegniales</taxon>
        <taxon>Verrucalvaceae</taxon>
        <taxon>Aphanomyces</taxon>
    </lineage>
</organism>
<dbReference type="Pfam" id="PF08512">
    <property type="entry name" value="Rttp106-like_middle"/>
    <property type="match status" value="1"/>
</dbReference>
<keyword evidence="1" id="KW-0234">DNA repair</keyword>
<dbReference type="Proteomes" id="UP000275652">
    <property type="component" value="Unassembled WGS sequence"/>
</dbReference>
<dbReference type="GO" id="GO:0006281">
    <property type="term" value="P:DNA repair"/>
    <property type="evidence" value="ECO:0007669"/>
    <property type="project" value="UniProtKB-UniRule"/>
</dbReference>
<feature type="compositionally biased region" description="Acidic residues" evidence="2">
    <location>
        <begin position="68"/>
        <end position="87"/>
    </location>
</feature>
<dbReference type="GO" id="GO:0035101">
    <property type="term" value="C:FACT complex"/>
    <property type="evidence" value="ECO:0007669"/>
    <property type="project" value="UniProtKB-UniRule"/>
</dbReference>
<feature type="compositionally biased region" description="Basic and acidic residues" evidence="2">
    <location>
        <begin position="88"/>
        <end position="103"/>
    </location>
</feature>